<sequence>MLDESAFWGGYFGLLFTHDAESSPVAIAQAALLLNFQTSPTETAPKVTTGRSKSTIWLAVPNQNATSAATNLGDVDKCTLNRLRWCCFIRDRLLALGENRQPLIASENFDFYQEVEHGVDALQEELKRSRVYAPETRSRMADIIGDMLRLCIFMTDTLVLAFGT</sequence>
<keyword evidence="2" id="KW-1185">Reference proteome</keyword>
<dbReference type="InterPro" id="IPR052761">
    <property type="entry name" value="Fungal_Detox/Toxin_TFs"/>
</dbReference>
<gene>
    <name evidence="1" type="ORF">CSOJ01_14962</name>
</gene>
<organism evidence="1 2">
    <name type="scientific">Colletotrichum sojae</name>
    <dbReference type="NCBI Taxonomy" id="2175907"/>
    <lineage>
        <taxon>Eukaryota</taxon>
        <taxon>Fungi</taxon>
        <taxon>Dikarya</taxon>
        <taxon>Ascomycota</taxon>
        <taxon>Pezizomycotina</taxon>
        <taxon>Sordariomycetes</taxon>
        <taxon>Hypocreomycetidae</taxon>
        <taxon>Glomerellales</taxon>
        <taxon>Glomerellaceae</taxon>
        <taxon>Colletotrichum</taxon>
        <taxon>Colletotrichum orchidearum species complex</taxon>
    </lineage>
</organism>
<dbReference type="AlphaFoldDB" id="A0A8H6MJH9"/>
<dbReference type="PANTHER" id="PTHR47425">
    <property type="entry name" value="FARB-RELATED"/>
    <property type="match status" value="1"/>
</dbReference>
<proteinExistence type="predicted"/>
<protein>
    <submittedName>
        <fullName evidence="1">Fungal specific transcription factor domain-containing protein</fullName>
    </submittedName>
</protein>
<dbReference type="Proteomes" id="UP000652219">
    <property type="component" value="Unassembled WGS sequence"/>
</dbReference>
<evidence type="ECO:0000313" key="1">
    <source>
        <dbReference type="EMBL" id="KAF6788733.1"/>
    </source>
</evidence>
<evidence type="ECO:0000313" key="2">
    <source>
        <dbReference type="Proteomes" id="UP000652219"/>
    </source>
</evidence>
<reference evidence="1 2" key="1">
    <citation type="journal article" date="2020" name="Phytopathology">
        <title>Genome Sequence Resources of Colletotrichum truncatum, C. plurivorum, C. musicola, and C. sojae: Four Species Pathogenic to Soybean (Glycine max).</title>
        <authorList>
            <person name="Rogerio F."/>
            <person name="Boufleur T.R."/>
            <person name="Ciampi-Guillardi M."/>
            <person name="Sukno S.A."/>
            <person name="Thon M.R."/>
            <person name="Massola Junior N.S."/>
            <person name="Baroncelli R."/>
        </authorList>
    </citation>
    <scope>NUCLEOTIDE SEQUENCE [LARGE SCALE GENOMIC DNA]</scope>
    <source>
        <strain evidence="1 2">LFN0009</strain>
    </source>
</reference>
<dbReference type="PANTHER" id="PTHR47425:SF2">
    <property type="entry name" value="FARB-RELATED"/>
    <property type="match status" value="1"/>
</dbReference>
<dbReference type="EMBL" id="WIGN01000556">
    <property type="protein sequence ID" value="KAF6788733.1"/>
    <property type="molecule type" value="Genomic_DNA"/>
</dbReference>
<name>A0A8H6MJH9_9PEZI</name>
<comment type="caution">
    <text evidence="1">The sequence shown here is derived from an EMBL/GenBank/DDBJ whole genome shotgun (WGS) entry which is preliminary data.</text>
</comment>
<accession>A0A8H6MJH9</accession>